<keyword evidence="4 10" id="KW-0479">Metal-binding</keyword>
<dbReference type="Gene3D" id="3.40.50.1000">
    <property type="entry name" value="HAD superfamily/HAD-like"/>
    <property type="match status" value="1"/>
</dbReference>
<keyword evidence="5 10" id="KW-0547">Nucleotide-binding</keyword>
<dbReference type="InterPro" id="IPR023214">
    <property type="entry name" value="HAD_sf"/>
</dbReference>
<accession>A0A134BF16</accession>
<proteinExistence type="inferred from homology"/>
<dbReference type="GO" id="GO:0016887">
    <property type="term" value="F:ATP hydrolysis activity"/>
    <property type="evidence" value="ECO:0007669"/>
    <property type="project" value="InterPro"/>
</dbReference>
<dbReference type="InterPro" id="IPR036412">
    <property type="entry name" value="HAD-like_sf"/>
</dbReference>
<dbReference type="Proteomes" id="UP000070224">
    <property type="component" value="Unassembled WGS sequence"/>
</dbReference>
<comment type="similarity">
    <text evidence="2 10">Belongs to the cation transport ATPase (P-type) (TC 3.A.3) family. Type IB subfamily.</text>
</comment>
<dbReference type="PANTHER" id="PTHR43520">
    <property type="entry name" value="ATP7, ISOFORM B"/>
    <property type="match status" value="1"/>
</dbReference>
<dbReference type="InterPro" id="IPR008250">
    <property type="entry name" value="ATPase_P-typ_transduc_dom_A_sf"/>
</dbReference>
<dbReference type="Gene3D" id="2.70.150.10">
    <property type="entry name" value="Calcium-transporting ATPase, cytoplasmic transduction domain A"/>
    <property type="match status" value="1"/>
</dbReference>
<feature type="domain" description="HMA" evidence="11">
    <location>
        <begin position="2"/>
        <end position="68"/>
    </location>
</feature>
<dbReference type="PROSITE" id="PS01229">
    <property type="entry name" value="COF_2"/>
    <property type="match status" value="1"/>
</dbReference>
<keyword evidence="7" id="KW-1278">Translocase</keyword>
<dbReference type="STRING" id="322095.HMPREF3185_00128"/>
<gene>
    <name evidence="12" type="ORF">HMPREF3185_00128</name>
</gene>
<evidence type="ECO:0000256" key="1">
    <source>
        <dbReference type="ARBA" id="ARBA00004127"/>
    </source>
</evidence>
<evidence type="ECO:0000256" key="10">
    <source>
        <dbReference type="RuleBase" id="RU362081"/>
    </source>
</evidence>
<dbReference type="NCBIfam" id="TIGR01525">
    <property type="entry name" value="ATPase-IB_hvy"/>
    <property type="match status" value="1"/>
</dbReference>
<dbReference type="NCBIfam" id="TIGR01511">
    <property type="entry name" value="ATPase-IB1_Cu"/>
    <property type="match status" value="1"/>
</dbReference>
<dbReference type="NCBIfam" id="TIGR01494">
    <property type="entry name" value="ATPase_P-type"/>
    <property type="match status" value="1"/>
</dbReference>
<dbReference type="InterPro" id="IPR027256">
    <property type="entry name" value="P-typ_ATPase_IB"/>
</dbReference>
<dbReference type="InterPro" id="IPR001757">
    <property type="entry name" value="P_typ_ATPase"/>
</dbReference>
<feature type="transmembrane region" description="Helical" evidence="10">
    <location>
        <begin position="151"/>
        <end position="169"/>
    </location>
</feature>
<evidence type="ECO:0000256" key="5">
    <source>
        <dbReference type="ARBA" id="ARBA00022741"/>
    </source>
</evidence>
<dbReference type="GO" id="GO:0043682">
    <property type="term" value="F:P-type divalent copper transporter activity"/>
    <property type="evidence" value="ECO:0007669"/>
    <property type="project" value="TreeGrafter"/>
</dbReference>
<dbReference type="EMBL" id="LSDK01000013">
    <property type="protein sequence ID" value="KXB78480.1"/>
    <property type="molecule type" value="Genomic_DNA"/>
</dbReference>
<dbReference type="PRINTS" id="PR00119">
    <property type="entry name" value="CATATPASE"/>
</dbReference>
<feature type="transmembrane region" description="Helical" evidence="10">
    <location>
        <begin position="117"/>
        <end position="139"/>
    </location>
</feature>
<dbReference type="GO" id="GO:0005524">
    <property type="term" value="F:ATP binding"/>
    <property type="evidence" value="ECO:0007669"/>
    <property type="project" value="UniProtKB-UniRule"/>
</dbReference>
<dbReference type="PROSITE" id="PS50846">
    <property type="entry name" value="HMA_2"/>
    <property type="match status" value="1"/>
</dbReference>
<feature type="transmembrane region" description="Helical" evidence="10">
    <location>
        <begin position="371"/>
        <end position="397"/>
    </location>
</feature>
<dbReference type="SFLD" id="SFLDF00027">
    <property type="entry name" value="p-type_atpase"/>
    <property type="match status" value="1"/>
</dbReference>
<dbReference type="RefSeq" id="WP_060934771.1">
    <property type="nucleotide sequence ID" value="NZ_KQ960411.1"/>
</dbReference>
<dbReference type="PROSITE" id="PS00154">
    <property type="entry name" value="ATPASE_E1_E2"/>
    <property type="match status" value="1"/>
</dbReference>
<dbReference type="SFLD" id="SFLDG00002">
    <property type="entry name" value="C1.7:_P-type_atpase_like"/>
    <property type="match status" value="1"/>
</dbReference>
<feature type="transmembrane region" description="Helical" evidence="10">
    <location>
        <begin position="707"/>
        <end position="730"/>
    </location>
</feature>
<sequence length="736" mass="78210">MVKRSFPLLGLNCAACAAHSTKALESTPGVQSATVNLASATAFVVYDETQCTPEMLRAAVAAMGYDLRIDEPEVGELEALRQREERALQRKTLVAVVLSLIVMVLMMWPPMTLPKSLISAVLAAVTLIWAGSGFFVRGWRQLRAGAAGMDLLVMLSTSVAFVYSLYHLGEYLFIAPEAHHLHHLYFEAASMTVAFVLLGKVLEARAQRRTSSALRRLMGGQPKTVHQLLPSGEVITLPVSEVEPGMELRALPHELFAVDGEVISGESYADEQLISGEPIPVAKVAGSEVYAGTLNGSGTLVYRAREVGRATVLSRIIRLVEEAQSSRAPIQQVVDRVARVFVPVIVLIAVLTFVVWGLLSPADGWEHGFVAAVTVLIIACPCALGLATPTAIMVGIGRGAEEGLLVRNAEALEAAGHVDTLVLDKTGTITEGRPEVKAIRWCSGEKDTSLATILAALEERSSHPLAGAIVRSLGVSTQGVAEPTTFREEAGRGLEGVVDGVTYRVGQRAFVEEVSGALSAEALKALEDGERSGATCSLFAHSGEVLAVILIADTIRATSAEAIASLRARGLEVIMLTGDGPSAARAVGEAVGVSRVVDSVRPEEKAAFVEGLQKEGRRVAMVGDGINDAAALARADLSIAMGSGSDLAMETAMVTLRSSDLKALERFFHLARTTLRTIHQNLFWACIYNLIAIPVAAGVLYPFTGYLLNPMLAGGLMMLSSLSVVANSLLSARRHR</sequence>
<name>A0A134BF16_9PORP</name>
<dbReference type="InterPro" id="IPR018303">
    <property type="entry name" value="ATPase_P-typ_P_site"/>
</dbReference>
<evidence type="ECO:0000256" key="8">
    <source>
        <dbReference type="ARBA" id="ARBA00022989"/>
    </source>
</evidence>
<dbReference type="CDD" id="cd00371">
    <property type="entry name" value="HMA"/>
    <property type="match status" value="1"/>
</dbReference>
<protein>
    <submittedName>
        <fullName evidence="12">Copper-exporting ATPase</fullName>
    </submittedName>
</protein>
<dbReference type="GO" id="GO:0055070">
    <property type="term" value="P:copper ion homeostasis"/>
    <property type="evidence" value="ECO:0007669"/>
    <property type="project" value="TreeGrafter"/>
</dbReference>
<keyword evidence="8 10" id="KW-1133">Transmembrane helix</keyword>
<reference evidence="13" key="1">
    <citation type="submission" date="2016-01" db="EMBL/GenBank/DDBJ databases">
        <authorList>
            <person name="Mitreva M."/>
            <person name="Pepin K.H."/>
            <person name="Mihindukulasuriya K.A."/>
            <person name="Fulton R."/>
            <person name="Fronick C."/>
            <person name="O'Laughlin M."/>
            <person name="Miner T."/>
            <person name="Herter B."/>
            <person name="Rosa B.A."/>
            <person name="Cordes M."/>
            <person name="Tomlinson C."/>
            <person name="Wollam A."/>
            <person name="Palsikar V.B."/>
            <person name="Mardis E.R."/>
            <person name="Wilson R.K."/>
        </authorList>
    </citation>
    <scope>NUCLEOTIDE SEQUENCE [LARGE SCALE GENOMIC DNA]</scope>
    <source>
        <strain evidence="13">KA00683</strain>
    </source>
</reference>
<dbReference type="InterPro" id="IPR044492">
    <property type="entry name" value="P_typ_ATPase_HD_dom"/>
</dbReference>
<evidence type="ECO:0000256" key="7">
    <source>
        <dbReference type="ARBA" id="ARBA00022967"/>
    </source>
</evidence>
<dbReference type="Pfam" id="PF00403">
    <property type="entry name" value="HMA"/>
    <property type="match status" value="1"/>
</dbReference>
<feature type="transmembrane region" description="Helical" evidence="10">
    <location>
        <begin position="181"/>
        <end position="202"/>
    </location>
</feature>
<dbReference type="InterPro" id="IPR023298">
    <property type="entry name" value="ATPase_P-typ_TM_dom_sf"/>
</dbReference>
<feature type="transmembrane region" description="Helical" evidence="10">
    <location>
        <begin position="682"/>
        <end position="701"/>
    </location>
</feature>
<dbReference type="SUPFAM" id="SSF81653">
    <property type="entry name" value="Calcium ATPase, transduction domain A"/>
    <property type="match status" value="1"/>
</dbReference>
<dbReference type="GO" id="GO:0005886">
    <property type="term" value="C:plasma membrane"/>
    <property type="evidence" value="ECO:0007669"/>
    <property type="project" value="UniProtKB-SubCell"/>
</dbReference>
<dbReference type="InterPro" id="IPR006121">
    <property type="entry name" value="HMA_dom"/>
</dbReference>
<dbReference type="GO" id="GO:0005507">
    <property type="term" value="F:copper ion binding"/>
    <property type="evidence" value="ECO:0007669"/>
    <property type="project" value="TreeGrafter"/>
</dbReference>
<evidence type="ECO:0000256" key="3">
    <source>
        <dbReference type="ARBA" id="ARBA00022692"/>
    </source>
</evidence>
<evidence type="ECO:0000313" key="12">
    <source>
        <dbReference type="EMBL" id="KXB78480.1"/>
    </source>
</evidence>
<dbReference type="SUPFAM" id="SSF55008">
    <property type="entry name" value="HMA, heavy metal-associated domain"/>
    <property type="match status" value="1"/>
</dbReference>
<dbReference type="GO" id="GO:0012505">
    <property type="term" value="C:endomembrane system"/>
    <property type="evidence" value="ECO:0007669"/>
    <property type="project" value="UniProtKB-SubCell"/>
</dbReference>
<organism evidence="12 13">
    <name type="scientific">Porphyromonas somerae</name>
    <dbReference type="NCBI Taxonomy" id="322095"/>
    <lineage>
        <taxon>Bacteria</taxon>
        <taxon>Pseudomonadati</taxon>
        <taxon>Bacteroidota</taxon>
        <taxon>Bacteroidia</taxon>
        <taxon>Bacteroidales</taxon>
        <taxon>Porphyromonadaceae</taxon>
        <taxon>Porphyromonas</taxon>
    </lineage>
</organism>
<dbReference type="CDD" id="cd02094">
    <property type="entry name" value="P-type_ATPase_Cu-like"/>
    <property type="match status" value="1"/>
</dbReference>
<dbReference type="Gene3D" id="3.40.1110.10">
    <property type="entry name" value="Calcium-transporting ATPase, cytoplasmic domain N"/>
    <property type="match status" value="1"/>
</dbReference>
<dbReference type="Pfam" id="PF00702">
    <property type="entry name" value="Hydrolase"/>
    <property type="match status" value="1"/>
</dbReference>
<dbReference type="Gene3D" id="3.30.70.100">
    <property type="match status" value="1"/>
</dbReference>
<keyword evidence="9 10" id="KW-0472">Membrane</keyword>
<keyword evidence="10" id="KW-1003">Cell membrane</keyword>
<dbReference type="InterPro" id="IPR059000">
    <property type="entry name" value="ATPase_P-type_domA"/>
</dbReference>
<dbReference type="AlphaFoldDB" id="A0A134BF16"/>
<evidence type="ECO:0000313" key="13">
    <source>
        <dbReference type="Proteomes" id="UP000070224"/>
    </source>
</evidence>
<feature type="transmembrane region" description="Helical" evidence="10">
    <location>
        <begin position="92"/>
        <end position="111"/>
    </location>
</feature>
<keyword evidence="6 10" id="KW-0067">ATP-binding</keyword>
<dbReference type="InterPro" id="IPR023299">
    <property type="entry name" value="ATPase_P-typ_cyto_dom_N"/>
</dbReference>
<evidence type="ECO:0000256" key="2">
    <source>
        <dbReference type="ARBA" id="ARBA00006024"/>
    </source>
</evidence>
<evidence type="ECO:0000259" key="11">
    <source>
        <dbReference type="PROSITE" id="PS50846"/>
    </source>
</evidence>
<dbReference type="PATRIC" id="fig|322095.3.peg.129"/>
<comment type="caution">
    <text evidence="12">The sequence shown here is derived from an EMBL/GenBank/DDBJ whole genome shotgun (WGS) entry which is preliminary data.</text>
</comment>
<keyword evidence="13" id="KW-1185">Reference proteome</keyword>
<keyword evidence="3 10" id="KW-0812">Transmembrane</keyword>
<feature type="transmembrane region" description="Helical" evidence="10">
    <location>
        <begin position="337"/>
        <end position="359"/>
    </location>
</feature>
<evidence type="ECO:0000256" key="9">
    <source>
        <dbReference type="ARBA" id="ARBA00023136"/>
    </source>
</evidence>
<evidence type="ECO:0000256" key="4">
    <source>
        <dbReference type="ARBA" id="ARBA00022723"/>
    </source>
</evidence>
<dbReference type="PANTHER" id="PTHR43520:SF8">
    <property type="entry name" value="P-TYPE CU(+) TRANSPORTER"/>
    <property type="match status" value="1"/>
</dbReference>
<dbReference type="Pfam" id="PF00122">
    <property type="entry name" value="E1-E2_ATPase"/>
    <property type="match status" value="1"/>
</dbReference>
<comment type="subcellular location">
    <subcellularLocation>
        <location evidence="10">Cell membrane</location>
    </subcellularLocation>
    <subcellularLocation>
        <location evidence="1">Endomembrane system</location>
        <topology evidence="1">Multi-pass membrane protein</topology>
    </subcellularLocation>
</comment>
<evidence type="ECO:0000256" key="6">
    <source>
        <dbReference type="ARBA" id="ARBA00022840"/>
    </source>
</evidence>
<dbReference type="SUPFAM" id="SSF81665">
    <property type="entry name" value="Calcium ATPase, transmembrane domain M"/>
    <property type="match status" value="1"/>
</dbReference>
<dbReference type="SFLD" id="SFLDS00003">
    <property type="entry name" value="Haloacid_Dehalogenase"/>
    <property type="match status" value="1"/>
</dbReference>
<dbReference type="OrthoDB" id="9770315at2"/>
<dbReference type="InterPro" id="IPR036163">
    <property type="entry name" value="HMA_dom_sf"/>
</dbReference>
<dbReference type="SUPFAM" id="SSF56784">
    <property type="entry name" value="HAD-like"/>
    <property type="match status" value="1"/>
</dbReference>